<dbReference type="RefSeq" id="WP_106664919.1">
    <property type="nucleotide sequence ID" value="NZ_PGGM01000006.1"/>
</dbReference>
<dbReference type="InterPro" id="IPR004155">
    <property type="entry name" value="PBS_lyase_HEAT"/>
</dbReference>
<dbReference type="SMART" id="SM00567">
    <property type="entry name" value="EZ_HEAT"/>
    <property type="match status" value="5"/>
</dbReference>
<dbReference type="InterPro" id="IPR021133">
    <property type="entry name" value="HEAT_type_2"/>
</dbReference>
<keyword evidence="4" id="KW-1185">Reference proteome</keyword>
<keyword evidence="2" id="KW-0812">Transmembrane</keyword>
<dbReference type="InterPro" id="IPR011989">
    <property type="entry name" value="ARM-like"/>
</dbReference>
<comment type="caution">
    <text evidence="3">The sequence shown here is derived from an EMBL/GenBank/DDBJ whole genome shotgun (WGS) entry which is preliminary data.</text>
</comment>
<evidence type="ECO:0000313" key="4">
    <source>
        <dbReference type="Proteomes" id="UP000241764"/>
    </source>
</evidence>
<dbReference type="InterPro" id="IPR016024">
    <property type="entry name" value="ARM-type_fold"/>
</dbReference>
<evidence type="ECO:0000256" key="1">
    <source>
        <dbReference type="ARBA" id="ARBA00045876"/>
    </source>
</evidence>
<protein>
    <recommendedName>
        <fullName evidence="5">HEAT repeat domain-containing protein</fullName>
    </recommendedName>
</protein>
<comment type="function">
    <text evidence="1">Catalyzes the hydroxylation of the N(6)-(4-aminobutyl)-L-lysine intermediate produced by deoxyhypusine synthase/DHPS on a critical lysine of the eukaryotic translation initiation factor 5A/eIF-5A. This is the second step of the post-translational modification of that lysine into an unusual amino acid residue named hypusine. Hypusination is unique to mature eIF-5A factor and is essential for its function.</text>
</comment>
<name>A0A2P7BAZ2_9HYPH</name>
<dbReference type="PROSITE" id="PS50077">
    <property type="entry name" value="HEAT_REPEAT"/>
    <property type="match status" value="1"/>
</dbReference>
<dbReference type="Gene3D" id="1.25.10.10">
    <property type="entry name" value="Leucine-rich Repeat Variant"/>
    <property type="match status" value="1"/>
</dbReference>
<dbReference type="GO" id="GO:0016491">
    <property type="term" value="F:oxidoreductase activity"/>
    <property type="evidence" value="ECO:0007669"/>
    <property type="project" value="TreeGrafter"/>
</dbReference>
<dbReference type="EMBL" id="PGGM01000006">
    <property type="protein sequence ID" value="PSH63640.1"/>
    <property type="molecule type" value="Genomic_DNA"/>
</dbReference>
<organism evidence="3 4">
    <name type="scientific">Phyllobacterium sophorae</name>
    <dbReference type="NCBI Taxonomy" id="1520277"/>
    <lineage>
        <taxon>Bacteria</taxon>
        <taxon>Pseudomonadati</taxon>
        <taxon>Pseudomonadota</taxon>
        <taxon>Alphaproteobacteria</taxon>
        <taxon>Hyphomicrobiales</taxon>
        <taxon>Phyllobacteriaceae</taxon>
        <taxon>Phyllobacterium</taxon>
    </lineage>
</organism>
<dbReference type="AlphaFoldDB" id="A0A2P7BAZ2"/>
<keyword evidence="2" id="KW-1133">Transmembrane helix</keyword>
<reference evidence="4" key="1">
    <citation type="submission" date="2017-11" db="EMBL/GenBank/DDBJ databases">
        <authorList>
            <person name="Kuznetsova I."/>
            <person name="Sazanova A."/>
            <person name="Chirak E."/>
            <person name="Safronova V."/>
            <person name="Willems A."/>
        </authorList>
    </citation>
    <scope>NUCLEOTIDE SEQUENCE [LARGE SCALE GENOMIC DNA]</scope>
    <source>
        <strain evidence="4">CCBAU 03422</strain>
    </source>
</reference>
<dbReference type="SUPFAM" id="SSF48371">
    <property type="entry name" value="ARM repeat"/>
    <property type="match status" value="1"/>
</dbReference>
<dbReference type="PANTHER" id="PTHR12697:SF5">
    <property type="entry name" value="DEOXYHYPUSINE HYDROXYLASE"/>
    <property type="match status" value="1"/>
</dbReference>
<dbReference type="PANTHER" id="PTHR12697">
    <property type="entry name" value="PBS LYASE HEAT-LIKE PROTEIN"/>
    <property type="match status" value="1"/>
</dbReference>
<sequence>MLYGLWIISLLLAAISLLVMTGLVAARMFRANRQERRELARKRLLPAFLAFTEDGDQEAFLSKAATVPMSTTVDLSLEFLNLMRGDEHANLVNVLTRAGVARELVFRTARGNRTSRIHAVEALPFFPGPETTVSLQNALKDRSADVRLSAAIGLVAGGSNVPLAELLEQLGTGDLASRRLVGLFRHLPAERLDELREILKSGETPSIVRAAAIEALGTSGDYSLLPLFAACIADGEPEVSAAAIHAIGELAHPAGATAIERALTNADWQVRAEAATAVARIGLDRASGQLSELLEDDQWLVRYAASKALFDLGVDGRTVLVDIAKGGRPRSQRAAALLLAEEGYEAQ</sequence>
<accession>A0A2P7BAZ2</accession>
<feature type="transmembrane region" description="Helical" evidence="2">
    <location>
        <begin position="6"/>
        <end position="29"/>
    </location>
</feature>
<evidence type="ECO:0000313" key="3">
    <source>
        <dbReference type="EMBL" id="PSH63640.1"/>
    </source>
</evidence>
<evidence type="ECO:0008006" key="5">
    <source>
        <dbReference type="Google" id="ProtNLM"/>
    </source>
</evidence>
<dbReference type="Pfam" id="PF13646">
    <property type="entry name" value="HEAT_2"/>
    <property type="match status" value="1"/>
</dbReference>
<dbReference type="OrthoDB" id="8061831at2"/>
<proteinExistence type="predicted"/>
<keyword evidence="2" id="KW-0472">Membrane</keyword>
<gene>
    <name evidence="3" type="ORF">CU103_15435</name>
</gene>
<evidence type="ECO:0000256" key="2">
    <source>
        <dbReference type="SAM" id="Phobius"/>
    </source>
</evidence>
<dbReference type="Proteomes" id="UP000241764">
    <property type="component" value="Unassembled WGS sequence"/>
</dbReference>